<name>A0A967AW43_9FLAO</name>
<evidence type="ECO:0000313" key="3">
    <source>
        <dbReference type="Proteomes" id="UP000707206"/>
    </source>
</evidence>
<dbReference type="Pfam" id="PF12867">
    <property type="entry name" value="DinB_2"/>
    <property type="match status" value="1"/>
</dbReference>
<comment type="caution">
    <text evidence="2">The sequence shown here is derived from an EMBL/GenBank/DDBJ whole genome shotgun (WGS) entry which is preliminary data.</text>
</comment>
<protein>
    <submittedName>
        <fullName evidence="2">DinB family protein</fullName>
    </submittedName>
</protein>
<dbReference type="RefSeq" id="WP_152574688.1">
    <property type="nucleotide sequence ID" value="NZ_VIKU02000003.1"/>
</dbReference>
<reference evidence="2" key="1">
    <citation type="submission" date="2019-07" db="EMBL/GenBank/DDBJ databases">
        <authorList>
            <person name="De-Chao Zhang Q."/>
        </authorList>
    </citation>
    <scope>NUCLEOTIDE SEQUENCE</scope>
    <source>
        <strain evidence="2">TP-CH-4</strain>
    </source>
</reference>
<reference evidence="2" key="2">
    <citation type="submission" date="2020-03" db="EMBL/GenBank/DDBJ databases">
        <title>Flavobacteriaceae bacterium strain TP-CH-4, a member of the family Flavobacteriaceae isolated from a deep-sea seamount.</title>
        <authorList>
            <person name="Zhang D.-C."/>
        </authorList>
    </citation>
    <scope>NUCLEOTIDE SEQUENCE</scope>
    <source>
        <strain evidence="2">TP-CH-4</strain>
    </source>
</reference>
<feature type="domain" description="DinB-like" evidence="1">
    <location>
        <begin position="31"/>
        <end position="166"/>
    </location>
</feature>
<dbReference type="InterPro" id="IPR024775">
    <property type="entry name" value="DinB-like"/>
</dbReference>
<sequence>MMTSELKFPEGNPFYRNYIDVVGEVELLDHLQRQLENFPKFIHSIPDEKLGYAYGKEKWTIAEALMHIIDSERVFQFRAFWFARGEQTPLPGFDQDVFAKGSDPSRRSKESLIEEYRIVRRSTISIFANLDRKTLERTGIASNLEWSVAALGFVICGHQRHHRNVIRERYL</sequence>
<dbReference type="Proteomes" id="UP000707206">
    <property type="component" value="Unassembled WGS sequence"/>
</dbReference>
<evidence type="ECO:0000313" key="2">
    <source>
        <dbReference type="EMBL" id="NHF60193.1"/>
    </source>
</evidence>
<dbReference type="AlphaFoldDB" id="A0A967AW43"/>
<dbReference type="Gene3D" id="1.20.120.450">
    <property type="entry name" value="dinb family like domain"/>
    <property type="match status" value="1"/>
</dbReference>
<dbReference type="InterPro" id="IPR034660">
    <property type="entry name" value="DinB/YfiT-like"/>
</dbReference>
<evidence type="ECO:0000259" key="1">
    <source>
        <dbReference type="Pfam" id="PF12867"/>
    </source>
</evidence>
<gene>
    <name evidence="2" type="ORF">FK220_012635</name>
</gene>
<dbReference type="SUPFAM" id="SSF109854">
    <property type="entry name" value="DinB/YfiT-like putative metalloenzymes"/>
    <property type="match status" value="1"/>
</dbReference>
<keyword evidence="3" id="KW-1185">Reference proteome</keyword>
<organism evidence="2 3">
    <name type="scientific">Pelagihabitans pacificus</name>
    <dbReference type="NCBI Taxonomy" id="2696054"/>
    <lineage>
        <taxon>Bacteria</taxon>
        <taxon>Pseudomonadati</taxon>
        <taxon>Bacteroidota</taxon>
        <taxon>Flavobacteriia</taxon>
        <taxon>Flavobacteriales</taxon>
        <taxon>Flavobacteriaceae</taxon>
        <taxon>Pelagihabitans</taxon>
    </lineage>
</organism>
<accession>A0A967AW43</accession>
<dbReference type="EMBL" id="VIKU02000003">
    <property type="protein sequence ID" value="NHF60193.1"/>
    <property type="molecule type" value="Genomic_DNA"/>
</dbReference>
<proteinExistence type="predicted"/>